<dbReference type="EMBL" id="CCYD01000322">
    <property type="protein sequence ID" value="CEG38513.1"/>
    <property type="molecule type" value="Genomic_DNA"/>
</dbReference>
<proteinExistence type="predicted"/>
<keyword evidence="2" id="KW-1185">Reference proteome</keyword>
<organism evidence="1 2">
    <name type="scientific">Plasmopara halstedii</name>
    <name type="common">Downy mildew of sunflower</name>
    <dbReference type="NCBI Taxonomy" id="4781"/>
    <lineage>
        <taxon>Eukaryota</taxon>
        <taxon>Sar</taxon>
        <taxon>Stramenopiles</taxon>
        <taxon>Oomycota</taxon>
        <taxon>Peronosporomycetes</taxon>
        <taxon>Peronosporales</taxon>
        <taxon>Peronosporaceae</taxon>
        <taxon>Plasmopara</taxon>
    </lineage>
</organism>
<evidence type="ECO:0000313" key="2">
    <source>
        <dbReference type="Proteomes" id="UP000054928"/>
    </source>
</evidence>
<accession>A0A0P1ACB3</accession>
<reference evidence="2" key="1">
    <citation type="submission" date="2014-09" db="EMBL/GenBank/DDBJ databases">
        <authorList>
            <person name="Sharma Rahul"/>
            <person name="Thines Marco"/>
        </authorList>
    </citation>
    <scope>NUCLEOTIDE SEQUENCE [LARGE SCALE GENOMIC DNA]</scope>
</reference>
<dbReference type="GeneID" id="36403637"/>
<name>A0A0P1ACB3_PLAHL</name>
<dbReference type="RefSeq" id="XP_024574882.1">
    <property type="nucleotide sequence ID" value="XM_024723957.1"/>
</dbReference>
<sequence>MPILNSLEFCMMIIKIESLDSVPQNILIDKSRRFSPGTSHSKSLATASI</sequence>
<protein>
    <submittedName>
        <fullName evidence="1">Uncharacterized protein</fullName>
    </submittedName>
</protein>
<evidence type="ECO:0000313" key="1">
    <source>
        <dbReference type="EMBL" id="CEG38513.1"/>
    </source>
</evidence>
<dbReference type="Proteomes" id="UP000054928">
    <property type="component" value="Unassembled WGS sequence"/>
</dbReference>
<dbReference type="AlphaFoldDB" id="A0A0P1ACB3"/>